<evidence type="ECO:0000256" key="3">
    <source>
        <dbReference type="ARBA" id="ARBA00022989"/>
    </source>
</evidence>
<sequence>MNELKQITKIKTEANIGNRFVAGLIDFIIVYGFLVILFITIGEQNSDGSYSISGAPAFIPIIFWFLVIVGMECTVGATIGNLIIGLKPIPIDGEERKLTFGESFKRHFLDSLDFSPIGYLLIKNTEKNQRIGDLWAKTIVIKTVQEGN</sequence>
<evidence type="ECO:0000259" key="6">
    <source>
        <dbReference type="Pfam" id="PF06271"/>
    </source>
</evidence>
<feature type="domain" description="RDD" evidence="6">
    <location>
        <begin position="14"/>
        <end position="137"/>
    </location>
</feature>
<gene>
    <name evidence="7" type="ORF">ACFOWD_00295</name>
</gene>
<dbReference type="Proteomes" id="UP001595826">
    <property type="component" value="Unassembled WGS sequence"/>
</dbReference>
<comment type="caution">
    <text evidence="7">The sequence shown here is derived from an EMBL/GenBank/DDBJ whole genome shotgun (WGS) entry which is preliminary data.</text>
</comment>
<evidence type="ECO:0000256" key="5">
    <source>
        <dbReference type="SAM" id="Phobius"/>
    </source>
</evidence>
<comment type="subcellular location">
    <subcellularLocation>
        <location evidence="1">Membrane</location>
        <topology evidence="1">Multi-pass membrane protein</topology>
    </subcellularLocation>
</comment>
<protein>
    <submittedName>
        <fullName evidence="7">RDD family protein</fullName>
    </submittedName>
</protein>
<dbReference type="InterPro" id="IPR010432">
    <property type="entry name" value="RDD"/>
</dbReference>
<evidence type="ECO:0000313" key="7">
    <source>
        <dbReference type="EMBL" id="MFC4267329.1"/>
    </source>
</evidence>
<name>A0ABV8R7E6_9FLAO</name>
<organism evidence="7 8">
    <name type="scientific">Polaribacter marinivivus</name>
    <dbReference type="NCBI Taxonomy" id="1524260"/>
    <lineage>
        <taxon>Bacteria</taxon>
        <taxon>Pseudomonadati</taxon>
        <taxon>Bacteroidota</taxon>
        <taxon>Flavobacteriia</taxon>
        <taxon>Flavobacteriales</taxon>
        <taxon>Flavobacteriaceae</taxon>
    </lineage>
</organism>
<keyword evidence="8" id="KW-1185">Reference proteome</keyword>
<keyword evidence="4 5" id="KW-0472">Membrane</keyword>
<evidence type="ECO:0000313" key="8">
    <source>
        <dbReference type="Proteomes" id="UP001595826"/>
    </source>
</evidence>
<evidence type="ECO:0000256" key="1">
    <source>
        <dbReference type="ARBA" id="ARBA00004141"/>
    </source>
</evidence>
<evidence type="ECO:0000256" key="2">
    <source>
        <dbReference type="ARBA" id="ARBA00022692"/>
    </source>
</evidence>
<dbReference type="RefSeq" id="WP_377407143.1">
    <property type="nucleotide sequence ID" value="NZ_JBHSCY010000001.1"/>
</dbReference>
<feature type="transmembrane region" description="Helical" evidence="5">
    <location>
        <begin position="61"/>
        <end position="86"/>
    </location>
</feature>
<evidence type="ECO:0000256" key="4">
    <source>
        <dbReference type="ARBA" id="ARBA00023136"/>
    </source>
</evidence>
<dbReference type="EMBL" id="JBHSCY010000001">
    <property type="protein sequence ID" value="MFC4267329.1"/>
    <property type="molecule type" value="Genomic_DNA"/>
</dbReference>
<reference evidence="8" key="1">
    <citation type="journal article" date="2019" name="Int. J. Syst. Evol. Microbiol.">
        <title>The Global Catalogue of Microorganisms (GCM) 10K type strain sequencing project: providing services to taxonomists for standard genome sequencing and annotation.</title>
        <authorList>
            <consortium name="The Broad Institute Genomics Platform"/>
            <consortium name="The Broad Institute Genome Sequencing Center for Infectious Disease"/>
            <person name="Wu L."/>
            <person name="Ma J."/>
        </authorList>
    </citation>
    <scope>NUCLEOTIDE SEQUENCE [LARGE SCALE GENOMIC DNA]</scope>
    <source>
        <strain evidence="8">CECT 8655</strain>
    </source>
</reference>
<accession>A0ABV8R7E6</accession>
<dbReference type="Pfam" id="PF06271">
    <property type="entry name" value="RDD"/>
    <property type="match status" value="1"/>
</dbReference>
<keyword evidence="2 5" id="KW-0812">Transmembrane</keyword>
<proteinExistence type="predicted"/>
<feature type="transmembrane region" description="Helical" evidence="5">
    <location>
        <begin position="20"/>
        <end position="41"/>
    </location>
</feature>
<keyword evidence="3 5" id="KW-1133">Transmembrane helix</keyword>